<evidence type="ECO:0000313" key="2">
    <source>
        <dbReference type="Proteomes" id="UP001392318"/>
    </source>
</evidence>
<dbReference type="Proteomes" id="UP001392318">
    <property type="component" value="Unassembled WGS sequence"/>
</dbReference>
<proteinExistence type="predicted"/>
<dbReference type="EMBL" id="JAYMRU010000050">
    <property type="protein sequence ID" value="MEM5405871.1"/>
    <property type="molecule type" value="Genomic_DNA"/>
</dbReference>
<comment type="caution">
    <text evidence="1">The sequence shown here is derived from an EMBL/GenBank/DDBJ whole genome shotgun (WGS) entry which is preliminary data.</text>
</comment>
<gene>
    <name evidence="1" type="ORF">VSR83_38765</name>
</gene>
<name>A0ACC6RWK3_9BURK</name>
<reference evidence="1" key="1">
    <citation type="submission" date="2024-01" db="EMBL/GenBank/DDBJ databases">
        <title>The diversity of rhizobia nodulating Mimosa spp. in eleven states of Brazil covering several biomes is determined by host plant, location, and edaphic factors.</title>
        <authorList>
            <person name="Rouws L."/>
            <person name="Barauna A."/>
            <person name="Beukes C."/>
            <person name="De Faria S.M."/>
            <person name="Gross E."/>
            <person name="Dos Reis Junior F.B."/>
            <person name="Simon M."/>
            <person name="Maluk M."/>
            <person name="Odee D.W."/>
            <person name="Kenicer G."/>
            <person name="Young J.P.W."/>
            <person name="Reis V.M."/>
            <person name="Zilli J."/>
            <person name="James E.K."/>
        </authorList>
    </citation>
    <scope>NUCLEOTIDE SEQUENCE</scope>
    <source>
        <strain evidence="1">JPY452</strain>
    </source>
</reference>
<evidence type="ECO:0000313" key="1">
    <source>
        <dbReference type="EMBL" id="MEM5405871.1"/>
    </source>
</evidence>
<protein>
    <submittedName>
        <fullName evidence="1">Uncharacterized protein</fullName>
    </submittedName>
</protein>
<organism evidence="1 2">
    <name type="scientific">Paraburkholderia unamae</name>
    <dbReference type="NCBI Taxonomy" id="219649"/>
    <lineage>
        <taxon>Bacteria</taxon>
        <taxon>Pseudomonadati</taxon>
        <taxon>Pseudomonadota</taxon>
        <taxon>Betaproteobacteria</taxon>
        <taxon>Burkholderiales</taxon>
        <taxon>Burkholderiaceae</taxon>
        <taxon>Paraburkholderia</taxon>
    </lineage>
</organism>
<sequence>MDIDRQSTRRKILEVVREMAGKYPTEDYCDARQRFGLLGKIRSLAKNVMPTARQCWEYVGLHRSHLVDEFEFAQQDNAAQV</sequence>
<accession>A0ACC6RWK3</accession>
<keyword evidence="2" id="KW-1185">Reference proteome</keyword>